<dbReference type="Pfam" id="PF20159">
    <property type="entry name" value="YidB"/>
    <property type="match status" value="1"/>
</dbReference>
<proteinExistence type="predicted"/>
<reference evidence="7 8" key="1">
    <citation type="submission" date="2022-12" db="EMBL/GenBank/DDBJ databases">
        <title>Two new species, Stenotrophomonas aracearum and Stenotrophomonas oahuensis, isolated from Anthurium (Araceae family) in Hawaii.</title>
        <authorList>
            <person name="Chunag S.C."/>
            <person name="Dobhal S."/>
            <person name="Alvarez A."/>
            <person name="Arif M."/>
        </authorList>
    </citation>
    <scope>NUCLEOTIDE SEQUENCE [LARGE SCALE GENOMIC DNA]</scope>
    <source>
        <strain evidence="7 8">A5586</strain>
    </source>
</reference>
<dbReference type="Proteomes" id="UP001302072">
    <property type="component" value="Chromosome"/>
</dbReference>
<dbReference type="EMBL" id="CP115541">
    <property type="protein sequence ID" value="WNH52697.1"/>
    <property type="molecule type" value="Genomic_DNA"/>
</dbReference>
<dbReference type="InterPro" id="IPR006665">
    <property type="entry name" value="OmpA-like"/>
</dbReference>
<accession>A0ABY9YP68</accession>
<dbReference type="InterPro" id="IPR006664">
    <property type="entry name" value="OMP_bac"/>
</dbReference>
<dbReference type="SUPFAM" id="SSF140804">
    <property type="entry name" value="YidB-like"/>
    <property type="match status" value="1"/>
</dbReference>
<comment type="subcellular location">
    <subcellularLocation>
        <location evidence="1">Cell outer membrane</location>
    </subcellularLocation>
</comment>
<dbReference type="InterPro" id="IPR050330">
    <property type="entry name" value="Bact_OuterMem_StrucFunc"/>
</dbReference>
<feature type="region of interest" description="Disordered" evidence="5">
    <location>
        <begin position="418"/>
        <end position="446"/>
    </location>
</feature>
<keyword evidence="3" id="KW-0998">Cell outer membrane</keyword>
<dbReference type="SUPFAM" id="SSF103088">
    <property type="entry name" value="OmpA-like"/>
    <property type="match status" value="1"/>
</dbReference>
<evidence type="ECO:0000256" key="1">
    <source>
        <dbReference type="ARBA" id="ARBA00004442"/>
    </source>
</evidence>
<feature type="domain" description="OmpA-like" evidence="6">
    <location>
        <begin position="330"/>
        <end position="446"/>
    </location>
</feature>
<dbReference type="PRINTS" id="PR01021">
    <property type="entry name" value="OMPADOMAIN"/>
</dbReference>
<dbReference type="InterPro" id="IPR027405">
    <property type="entry name" value="YidB-like"/>
</dbReference>
<dbReference type="CDD" id="cd07185">
    <property type="entry name" value="OmpA_C-like"/>
    <property type="match status" value="1"/>
</dbReference>
<sequence>MSFVENLIEQVARATGLGDNTRKFVGVLASYIFSRPDGFRGFQKLFQKAGLGGIFQSWESGSPSMRDIEPGQIQNALGARDVNAIAEKAGVSAPLIGGLIAKTLPLLVRSLTAGGNIPSGIPASLAGLTGGNLDWGNNKITHLRGNRKRGSFWRWLLPILALLALAYCGWHMRGKSPPVGTPAAATAPMAATDGTAQSIGAPTFAFQNSGGTVDVSGTLATAAEKFQLLDALKATFGSDKVRARLDVDASVKPVTWLDRFKAMLPGLKADGLKFAFNGDAVKLDTSALPEAERVAVSSLFQEKLPAVKVEGLFDRGVKAIQELKAGYNASDLTKALNLTTVKFETGSANLTRSSQEIIRQAAEAIEGAPAGTRVEVGGHTDSQGDATSNQLLSEQRARAVADALIAEGVPAERLAARGFGSNRPVGDNSTDAGRAANRRIGYEVMR</sequence>
<dbReference type="Pfam" id="PF00691">
    <property type="entry name" value="OmpA"/>
    <property type="match status" value="1"/>
</dbReference>
<evidence type="ECO:0000256" key="3">
    <source>
        <dbReference type="ARBA" id="ARBA00023237"/>
    </source>
</evidence>
<dbReference type="PANTHER" id="PTHR30329">
    <property type="entry name" value="STATOR ELEMENT OF FLAGELLAR MOTOR COMPLEX"/>
    <property type="match status" value="1"/>
</dbReference>
<dbReference type="Gene3D" id="3.30.1330.60">
    <property type="entry name" value="OmpA-like domain"/>
    <property type="match status" value="1"/>
</dbReference>
<organism evidence="7 8">
    <name type="scientific">Stenotrophomonas oahuensis</name>
    <dbReference type="NCBI Taxonomy" id="3003271"/>
    <lineage>
        <taxon>Bacteria</taxon>
        <taxon>Pseudomonadati</taxon>
        <taxon>Pseudomonadota</taxon>
        <taxon>Gammaproteobacteria</taxon>
        <taxon>Lysobacterales</taxon>
        <taxon>Lysobacteraceae</taxon>
        <taxon>Stenotrophomonas</taxon>
    </lineage>
</organism>
<dbReference type="InterPro" id="IPR036737">
    <property type="entry name" value="OmpA-like_sf"/>
</dbReference>
<dbReference type="PANTHER" id="PTHR30329:SF21">
    <property type="entry name" value="LIPOPROTEIN YIAD-RELATED"/>
    <property type="match status" value="1"/>
</dbReference>
<evidence type="ECO:0000256" key="2">
    <source>
        <dbReference type="ARBA" id="ARBA00023136"/>
    </source>
</evidence>
<dbReference type="InterPro" id="IPR045372">
    <property type="entry name" value="YidB"/>
</dbReference>
<dbReference type="Gene3D" id="1.10.10.690">
    <property type="entry name" value="YidB-like"/>
    <property type="match status" value="1"/>
</dbReference>
<gene>
    <name evidence="7" type="ORF">PDM29_00030</name>
</gene>
<name>A0ABY9YP68_9GAMM</name>
<dbReference type="PRINTS" id="PR01023">
    <property type="entry name" value="NAFLGMOTY"/>
</dbReference>
<dbReference type="PROSITE" id="PS51123">
    <property type="entry name" value="OMPA_2"/>
    <property type="match status" value="1"/>
</dbReference>
<evidence type="ECO:0000256" key="5">
    <source>
        <dbReference type="SAM" id="MobiDB-lite"/>
    </source>
</evidence>
<evidence type="ECO:0000313" key="8">
    <source>
        <dbReference type="Proteomes" id="UP001302072"/>
    </source>
</evidence>
<evidence type="ECO:0000256" key="4">
    <source>
        <dbReference type="PROSITE-ProRule" id="PRU00473"/>
    </source>
</evidence>
<keyword evidence="2 4" id="KW-0472">Membrane</keyword>
<evidence type="ECO:0000313" key="7">
    <source>
        <dbReference type="EMBL" id="WNH52697.1"/>
    </source>
</evidence>
<keyword evidence="8" id="KW-1185">Reference proteome</keyword>
<protein>
    <submittedName>
        <fullName evidence="7">OmpA family protein</fullName>
    </submittedName>
</protein>
<dbReference type="Gene3D" id="3.40.1520.20">
    <property type="match status" value="1"/>
</dbReference>
<evidence type="ECO:0000259" key="6">
    <source>
        <dbReference type="PROSITE" id="PS51123"/>
    </source>
</evidence>
<dbReference type="RefSeq" id="WP_311191885.1">
    <property type="nucleotide sequence ID" value="NZ_CP115541.1"/>
</dbReference>